<dbReference type="RefSeq" id="WP_123746470.1">
    <property type="nucleotide sequence ID" value="NZ_RJKM01000001.1"/>
</dbReference>
<comment type="similarity">
    <text evidence="1">Belongs to the YciI family.</text>
</comment>
<name>A0A3N1HGA6_9PSEU</name>
<gene>
    <name evidence="3" type="ORF">EDD40_6761</name>
</gene>
<organism evidence="3 4">
    <name type="scientific">Saccharothrix texasensis</name>
    <dbReference type="NCBI Taxonomy" id="103734"/>
    <lineage>
        <taxon>Bacteria</taxon>
        <taxon>Bacillati</taxon>
        <taxon>Actinomycetota</taxon>
        <taxon>Actinomycetes</taxon>
        <taxon>Pseudonocardiales</taxon>
        <taxon>Pseudonocardiaceae</taxon>
        <taxon>Saccharothrix</taxon>
    </lineage>
</organism>
<reference evidence="3 4" key="1">
    <citation type="submission" date="2018-11" db="EMBL/GenBank/DDBJ databases">
        <title>Sequencing the genomes of 1000 actinobacteria strains.</title>
        <authorList>
            <person name="Klenk H.-P."/>
        </authorList>
    </citation>
    <scope>NUCLEOTIDE SEQUENCE [LARGE SCALE GENOMIC DNA]</scope>
    <source>
        <strain evidence="3 4">DSM 44231</strain>
    </source>
</reference>
<dbReference type="InterPro" id="IPR011008">
    <property type="entry name" value="Dimeric_a/b-barrel"/>
</dbReference>
<keyword evidence="4" id="KW-1185">Reference proteome</keyword>
<evidence type="ECO:0000256" key="1">
    <source>
        <dbReference type="ARBA" id="ARBA00007689"/>
    </source>
</evidence>
<dbReference type="Pfam" id="PF03795">
    <property type="entry name" value="YCII"/>
    <property type="match status" value="1"/>
</dbReference>
<accession>A0A3N1HGA6</accession>
<dbReference type="OrthoDB" id="668782at2"/>
<dbReference type="Gene3D" id="3.30.70.1060">
    <property type="entry name" value="Dimeric alpha+beta barrel"/>
    <property type="match status" value="1"/>
</dbReference>
<evidence type="ECO:0000259" key="2">
    <source>
        <dbReference type="Pfam" id="PF03795"/>
    </source>
</evidence>
<evidence type="ECO:0000313" key="4">
    <source>
        <dbReference type="Proteomes" id="UP000268727"/>
    </source>
</evidence>
<dbReference type="InterPro" id="IPR005545">
    <property type="entry name" value="YCII"/>
</dbReference>
<dbReference type="EMBL" id="RJKM01000001">
    <property type="protein sequence ID" value="ROP41332.1"/>
    <property type="molecule type" value="Genomic_DNA"/>
</dbReference>
<protein>
    <recommendedName>
        <fullName evidence="2">YCII-related domain-containing protein</fullName>
    </recommendedName>
</protein>
<dbReference type="AlphaFoldDB" id="A0A3N1HGA6"/>
<feature type="domain" description="YCII-related" evidence="2">
    <location>
        <begin position="44"/>
        <end position="102"/>
    </location>
</feature>
<dbReference type="Proteomes" id="UP000268727">
    <property type="component" value="Unassembled WGS sequence"/>
</dbReference>
<dbReference type="PANTHER" id="PTHR35174:SF3">
    <property type="entry name" value="BLL7171 PROTEIN"/>
    <property type="match status" value="1"/>
</dbReference>
<sequence>MKYMLLICVDGDIEPTEGDPTIEQWLAEVGDRRLDGSQLRSVQDATTVRTRGDEVLLSDGPFAETKEQIVGYDVVDCADLDEAIRIASRHPCARFGSVEVRPFYTG</sequence>
<dbReference type="PANTHER" id="PTHR35174">
    <property type="entry name" value="BLL7171 PROTEIN-RELATED"/>
    <property type="match status" value="1"/>
</dbReference>
<comment type="caution">
    <text evidence="3">The sequence shown here is derived from an EMBL/GenBank/DDBJ whole genome shotgun (WGS) entry which is preliminary data.</text>
</comment>
<dbReference type="SUPFAM" id="SSF54909">
    <property type="entry name" value="Dimeric alpha+beta barrel"/>
    <property type="match status" value="1"/>
</dbReference>
<evidence type="ECO:0000313" key="3">
    <source>
        <dbReference type="EMBL" id="ROP41332.1"/>
    </source>
</evidence>
<proteinExistence type="inferred from homology"/>